<feature type="transmembrane region" description="Helical" evidence="1">
    <location>
        <begin position="144"/>
        <end position="162"/>
    </location>
</feature>
<keyword evidence="3" id="KW-1185">Reference proteome</keyword>
<accession>A0A4R3NEA8</accession>
<dbReference type="Proteomes" id="UP000294650">
    <property type="component" value="Unassembled WGS sequence"/>
</dbReference>
<evidence type="ECO:0000256" key="1">
    <source>
        <dbReference type="SAM" id="Phobius"/>
    </source>
</evidence>
<evidence type="ECO:0000313" key="2">
    <source>
        <dbReference type="EMBL" id="TCT27005.1"/>
    </source>
</evidence>
<proteinExistence type="predicted"/>
<comment type="caution">
    <text evidence="2">The sequence shown here is derived from an EMBL/GenBank/DDBJ whole genome shotgun (WGS) entry which is preliminary data.</text>
</comment>
<gene>
    <name evidence="2" type="ORF">EDD68_101371</name>
</gene>
<evidence type="ECO:0000313" key="3">
    <source>
        <dbReference type="Proteomes" id="UP000294650"/>
    </source>
</evidence>
<feature type="transmembrane region" description="Helical" evidence="1">
    <location>
        <begin position="62"/>
        <end position="82"/>
    </location>
</feature>
<feature type="transmembrane region" description="Helical" evidence="1">
    <location>
        <begin position="167"/>
        <end position="184"/>
    </location>
</feature>
<keyword evidence="1" id="KW-1133">Transmembrane helix</keyword>
<protein>
    <submittedName>
        <fullName evidence="2">Uncharacterized protein</fullName>
    </submittedName>
</protein>
<dbReference type="EMBL" id="SMAN01000001">
    <property type="protein sequence ID" value="TCT27005.1"/>
    <property type="molecule type" value="Genomic_DNA"/>
</dbReference>
<reference evidence="2 3" key="1">
    <citation type="submission" date="2019-03" db="EMBL/GenBank/DDBJ databases">
        <title>Genomic Encyclopedia of Type Strains, Phase IV (KMG-IV): sequencing the most valuable type-strain genomes for metagenomic binning, comparative biology and taxonomic classification.</title>
        <authorList>
            <person name="Goeker M."/>
        </authorList>
    </citation>
    <scope>NUCLEOTIDE SEQUENCE [LARGE SCALE GENOMIC DNA]</scope>
    <source>
        <strain evidence="2 3">DSM 25894</strain>
    </source>
</reference>
<dbReference type="AlphaFoldDB" id="A0A4R3NEA8"/>
<keyword evidence="1" id="KW-0472">Membrane</keyword>
<feature type="transmembrane region" description="Helical" evidence="1">
    <location>
        <begin position="88"/>
        <end position="108"/>
    </location>
</feature>
<name>A0A4R3NEA8_9BACI</name>
<feature type="transmembrane region" description="Helical" evidence="1">
    <location>
        <begin position="115"/>
        <end position="138"/>
    </location>
</feature>
<sequence length="185" mass="21705">MHVPLKGVIRLSRERKKMIVNEILYWKESRLLPREYCDFLIALYTEGDGIQPKQQLWKKSAFFLDIMLILLMLPLSFLVIYFTQFSPVMQTFIIFLFLLFLSVHIAVFRKNNSIYFHLALIIFLLVFFILSVHLVNLMTETNRFIQGVVLLNVLAWVVLGYSKKYHYLTASGIIGVLLLVIFLVL</sequence>
<keyword evidence="1" id="KW-0812">Transmembrane</keyword>
<organism evidence="2 3">
    <name type="scientific">Melghiribacillus thermohalophilus</name>
    <dbReference type="NCBI Taxonomy" id="1324956"/>
    <lineage>
        <taxon>Bacteria</taxon>
        <taxon>Bacillati</taxon>
        <taxon>Bacillota</taxon>
        <taxon>Bacilli</taxon>
        <taxon>Bacillales</taxon>
        <taxon>Bacillaceae</taxon>
        <taxon>Melghiribacillus</taxon>
    </lineage>
</organism>